<evidence type="ECO:0000313" key="2">
    <source>
        <dbReference type="EMBL" id="XBP92734.1"/>
    </source>
</evidence>
<evidence type="ECO:0000256" key="1">
    <source>
        <dbReference type="SAM" id="MobiDB-lite"/>
    </source>
</evidence>
<feature type="compositionally biased region" description="Pro residues" evidence="1">
    <location>
        <begin position="29"/>
        <end position="42"/>
    </location>
</feature>
<dbReference type="EMBL" id="CP159342">
    <property type="protein sequence ID" value="XCH73431.1"/>
    <property type="molecule type" value="Genomic_DNA"/>
</dbReference>
<evidence type="ECO:0000313" key="3">
    <source>
        <dbReference type="EMBL" id="XCH73431.1"/>
    </source>
</evidence>
<feature type="compositionally biased region" description="Low complexity" evidence="1">
    <location>
        <begin position="96"/>
        <end position="106"/>
    </location>
</feature>
<name>A0AAU8HD52_9ACTN</name>
<dbReference type="EMBL" id="CP157762">
    <property type="protein sequence ID" value="XBP92734.1"/>
    <property type="molecule type" value="Genomic_DNA"/>
</dbReference>
<feature type="region of interest" description="Disordered" evidence="1">
    <location>
        <begin position="1"/>
        <end position="312"/>
    </location>
</feature>
<reference evidence="2" key="1">
    <citation type="submission" date="2024-01" db="EMBL/GenBank/DDBJ databases">
        <title>The genome sequence of Micromonospora mangrovi CCTCC AA 2012012.</title>
        <authorList>
            <person name="Gao J."/>
        </authorList>
    </citation>
    <scope>NUCLEOTIDE SEQUENCE</scope>
    <source>
        <strain evidence="2">CCTCC AA 2012012</strain>
    </source>
</reference>
<proteinExistence type="predicted"/>
<dbReference type="AlphaFoldDB" id="A0AAU8HD52"/>
<protein>
    <recommendedName>
        <fullName evidence="4">EcsC family protein</fullName>
    </recommendedName>
</protein>
<accession>A0AAU8HD52</accession>
<dbReference type="RefSeq" id="WP_350932338.1">
    <property type="nucleotide sequence ID" value="NZ_CP157762.1"/>
</dbReference>
<feature type="compositionally biased region" description="Low complexity" evidence="1">
    <location>
        <begin position="242"/>
        <end position="269"/>
    </location>
</feature>
<feature type="compositionally biased region" description="Polar residues" evidence="1">
    <location>
        <begin position="179"/>
        <end position="195"/>
    </location>
</feature>
<gene>
    <name evidence="3" type="ORF">ABUL08_24545</name>
    <name evidence="2" type="ORF">VK199_24470</name>
</gene>
<evidence type="ECO:0008006" key="4">
    <source>
        <dbReference type="Google" id="ProtNLM"/>
    </source>
</evidence>
<organism evidence="3">
    <name type="scientific">Micromonospora sp. CCTCC AA 2012012</name>
    <dbReference type="NCBI Taxonomy" id="3111921"/>
    <lineage>
        <taxon>Bacteria</taxon>
        <taxon>Bacillati</taxon>
        <taxon>Actinomycetota</taxon>
        <taxon>Actinomycetes</taxon>
        <taxon>Micromonosporales</taxon>
        <taxon>Micromonosporaceae</taxon>
        <taxon>Micromonospora</taxon>
    </lineage>
</organism>
<feature type="compositionally biased region" description="Low complexity" evidence="1">
    <location>
        <begin position="200"/>
        <end position="209"/>
    </location>
</feature>
<sequence>MQEQPPGDPARQESTGQARRSRSPKATFTPPPSPEPIVPPARQPAAEEPKATPPRRARPAPPVLFQPPEADQATAAPRRRPAGLAPTGEDRGTRSAPPATADPAAAGGLPERTTGPAEEAVGGEPGSGEGRKAARRAAPKKAAPAPRKRAARPAGEPTEAASELPHTGIGAGATEPTGPVTSTTARQVASTSTGADGTEAADPGTQQPATPAPAPAPAAETSPRKSATRDTTAKKAGPTARKAGATAPRASTAAKKAGTTAAKTGPSATRTGSTARKPAAVRKDPVTEAGVTTPTPPETVDQPVPRTPREEVAVPRDPVVEQPVTGTPEVEEPVARTPQVEVAGPCTPGVGLRAVRARVLDHPGLAPELLALAAVEALGPRAREWAERLRETYPDADADGLARLAARRFVRLAGAGGAVSAVAGLFAPVAELASVLWTQAGLVLHLAAAYGHDPAHPDRAVELLVLTRVHPDADSAREALAAARSADGAGEPSWPRAAEAARRLAVPLAAQAGGWLGLRLASRLLPGAAVLAAAAGNAAAAERLAARAVGHYRPARVR</sequence>
<reference evidence="3" key="2">
    <citation type="submission" date="2024-06" db="EMBL/GenBank/DDBJ databases">
        <title>Micromonospora mangrovi CCTCC AA 2012012 genome sequences.</title>
        <authorList>
            <person name="Gao J."/>
        </authorList>
    </citation>
    <scope>NUCLEOTIDE SEQUENCE</scope>
    <source>
        <strain evidence="3">CCTCC AA 2012012</strain>
    </source>
</reference>